<name>A0ABT6AUC5_9BURK</name>
<dbReference type="RefSeq" id="WP_276266758.1">
    <property type="nucleotide sequence ID" value="NZ_JARJLM010000424.1"/>
</dbReference>
<keyword evidence="2" id="KW-0808">Transferase</keyword>
<dbReference type="EC" id="2.3.1.-" evidence="2"/>
<dbReference type="PROSITE" id="PS51186">
    <property type="entry name" value="GNAT"/>
    <property type="match status" value="1"/>
</dbReference>
<dbReference type="InterPro" id="IPR000182">
    <property type="entry name" value="GNAT_dom"/>
</dbReference>
<protein>
    <submittedName>
        <fullName evidence="2">GNAT family N-acetyltransferase</fullName>
        <ecNumber evidence="2">2.3.1.-</ecNumber>
    </submittedName>
</protein>
<accession>A0ABT6AUC5</accession>
<dbReference type="SUPFAM" id="SSF55729">
    <property type="entry name" value="Acyl-CoA N-acyltransferases (Nat)"/>
    <property type="match status" value="1"/>
</dbReference>
<organism evidence="2 3">
    <name type="scientific">Cupriavidus basilensis</name>
    <dbReference type="NCBI Taxonomy" id="68895"/>
    <lineage>
        <taxon>Bacteria</taxon>
        <taxon>Pseudomonadati</taxon>
        <taxon>Pseudomonadota</taxon>
        <taxon>Betaproteobacteria</taxon>
        <taxon>Burkholderiales</taxon>
        <taxon>Burkholderiaceae</taxon>
        <taxon>Cupriavidus</taxon>
    </lineage>
</organism>
<gene>
    <name evidence="2" type="ORF">P3W85_25180</name>
</gene>
<keyword evidence="2" id="KW-0012">Acyltransferase</keyword>
<dbReference type="InterPro" id="IPR016181">
    <property type="entry name" value="Acyl_CoA_acyltransferase"/>
</dbReference>
<feature type="domain" description="N-acetyltransferase" evidence="1">
    <location>
        <begin position="1"/>
        <end position="137"/>
    </location>
</feature>
<dbReference type="Pfam" id="PF13527">
    <property type="entry name" value="Acetyltransf_9"/>
    <property type="match status" value="1"/>
</dbReference>
<dbReference type="CDD" id="cd04301">
    <property type="entry name" value="NAT_SF"/>
    <property type="match status" value="1"/>
</dbReference>
<evidence type="ECO:0000313" key="3">
    <source>
        <dbReference type="Proteomes" id="UP001216674"/>
    </source>
</evidence>
<dbReference type="GO" id="GO:0016746">
    <property type="term" value="F:acyltransferase activity"/>
    <property type="evidence" value="ECO:0007669"/>
    <property type="project" value="UniProtKB-KW"/>
</dbReference>
<proteinExistence type="predicted"/>
<dbReference type="EMBL" id="JARJLM010000424">
    <property type="protein sequence ID" value="MDF3836220.1"/>
    <property type="molecule type" value="Genomic_DNA"/>
</dbReference>
<evidence type="ECO:0000313" key="2">
    <source>
        <dbReference type="EMBL" id="MDF3836220.1"/>
    </source>
</evidence>
<evidence type="ECO:0000259" key="1">
    <source>
        <dbReference type="PROSITE" id="PS51186"/>
    </source>
</evidence>
<reference evidence="2 3" key="1">
    <citation type="submission" date="2023-03" db="EMBL/GenBank/DDBJ databases">
        <title>Draft assemblies of triclosan tolerant bacteria isolated from returned activated sludge.</title>
        <authorList>
            <person name="Van Hamelsveld S."/>
        </authorList>
    </citation>
    <scope>NUCLEOTIDE SEQUENCE [LARGE SCALE GENOMIC DNA]</scope>
    <source>
        <strain evidence="2 3">GW210010_S58</strain>
    </source>
</reference>
<dbReference type="Gene3D" id="3.40.630.30">
    <property type="match status" value="1"/>
</dbReference>
<dbReference type="Proteomes" id="UP001216674">
    <property type="component" value="Unassembled WGS sequence"/>
</dbReference>
<sequence>MRLIKPRRLRFRGFLDECFPDTFDGRSYFKQLPHFRYLAYQDEKIVGQLGIDHRVINIEGKIVRIFGLIDLCVLPAYRRSGIASNLLHTAEMQARRAQVDFLVLMGDNDTIYKAHGFNRVSPAMTKWLAVENVESVSIIERDLADFFLVKSLSAEEWPKGKIDMLGYLF</sequence>
<keyword evidence="3" id="KW-1185">Reference proteome</keyword>
<comment type="caution">
    <text evidence="2">The sequence shown here is derived from an EMBL/GenBank/DDBJ whole genome shotgun (WGS) entry which is preliminary data.</text>
</comment>